<feature type="domain" description="S1 motif" evidence="1">
    <location>
        <begin position="176"/>
        <end position="239"/>
    </location>
</feature>
<dbReference type="RefSeq" id="WP_281819828.1">
    <property type="nucleotide sequence ID" value="NZ_BRLB01000032.1"/>
</dbReference>
<comment type="caution">
    <text evidence="2">The sequence shown here is derived from an EMBL/GenBank/DDBJ whole genome shotgun (WGS) entry which is preliminary data.</text>
</comment>
<dbReference type="GO" id="GO:0003676">
    <property type="term" value="F:nucleic acid binding"/>
    <property type="evidence" value="ECO:0007669"/>
    <property type="project" value="InterPro"/>
</dbReference>
<organism evidence="2 3">
    <name type="scientific">Vallitalea longa</name>
    <dbReference type="NCBI Taxonomy" id="2936439"/>
    <lineage>
        <taxon>Bacteria</taxon>
        <taxon>Bacillati</taxon>
        <taxon>Bacillota</taxon>
        <taxon>Clostridia</taxon>
        <taxon>Lachnospirales</taxon>
        <taxon>Vallitaleaceae</taxon>
        <taxon>Vallitalea</taxon>
    </lineage>
</organism>
<keyword evidence="3" id="KW-1185">Reference proteome</keyword>
<protein>
    <recommendedName>
        <fullName evidence="1">S1 motif domain-containing protein</fullName>
    </recommendedName>
</protein>
<dbReference type="Proteomes" id="UP001144256">
    <property type="component" value="Unassembled WGS sequence"/>
</dbReference>
<dbReference type="SUPFAM" id="SSF50249">
    <property type="entry name" value="Nucleic acid-binding proteins"/>
    <property type="match status" value="1"/>
</dbReference>
<dbReference type="InterPro" id="IPR012340">
    <property type="entry name" value="NA-bd_OB-fold"/>
</dbReference>
<accession>A0A9W5YFY4</accession>
<dbReference type="AlphaFoldDB" id="A0A9W5YFY4"/>
<gene>
    <name evidence="2" type="ORF">SH1V18_48190</name>
</gene>
<name>A0A9W5YFY4_9FIRM</name>
<evidence type="ECO:0000313" key="2">
    <source>
        <dbReference type="EMBL" id="GKX32339.1"/>
    </source>
</evidence>
<dbReference type="SMART" id="SM00316">
    <property type="entry name" value="S1"/>
    <property type="match status" value="2"/>
</dbReference>
<dbReference type="Gene3D" id="2.40.50.140">
    <property type="entry name" value="Nucleic acid-binding proteins"/>
    <property type="match status" value="1"/>
</dbReference>
<sequence>MNPITLNELKKKKIFNSTVLGKENINNKHYAFLRYKDIKILIPESEMEIEKSHLRDRIGSLIGANIEYIITNIKDTYALGSRKKAMEIRLKHLNNIHVGDIIDVNVIGTSIKKCIIECYGQEITVPVQDISYNWIADVEDILNIGMVVKAKVISTNPFKITLKDAKTINFNVNDYAIGNDYLATVIDTTPQGIYVELDNKRSVLCRNVDWHRGCHKGDIVVIEITDINEQLYRTWGIIKRLIKKVN</sequence>
<proteinExistence type="predicted"/>
<feature type="domain" description="S1 motif" evidence="1">
    <location>
        <begin position="97"/>
        <end position="163"/>
    </location>
</feature>
<evidence type="ECO:0000259" key="1">
    <source>
        <dbReference type="SMART" id="SM00316"/>
    </source>
</evidence>
<reference evidence="2" key="1">
    <citation type="submission" date="2022-06" db="EMBL/GenBank/DDBJ databases">
        <title>Vallitalea longa sp. nov., an anaerobic bacterium isolated from marine sediment.</title>
        <authorList>
            <person name="Hirano S."/>
            <person name="Terahara T."/>
            <person name="Mori K."/>
            <person name="Hamada M."/>
            <person name="Matsumoto R."/>
            <person name="Kobayashi T."/>
        </authorList>
    </citation>
    <scope>NUCLEOTIDE SEQUENCE</scope>
    <source>
        <strain evidence="2">SH18-1</strain>
    </source>
</reference>
<evidence type="ECO:0000313" key="3">
    <source>
        <dbReference type="Proteomes" id="UP001144256"/>
    </source>
</evidence>
<dbReference type="EMBL" id="BRLB01000032">
    <property type="protein sequence ID" value="GKX32339.1"/>
    <property type="molecule type" value="Genomic_DNA"/>
</dbReference>
<dbReference type="InterPro" id="IPR003029">
    <property type="entry name" value="S1_domain"/>
</dbReference>